<keyword evidence="3" id="KW-1185">Reference proteome</keyword>
<organism evidence="2 3">
    <name type="scientific">Brenthis ino</name>
    <name type="common">lesser marbled fritillary</name>
    <dbReference type="NCBI Taxonomy" id="405034"/>
    <lineage>
        <taxon>Eukaryota</taxon>
        <taxon>Metazoa</taxon>
        <taxon>Ecdysozoa</taxon>
        <taxon>Arthropoda</taxon>
        <taxon>Hexapoda</taxon>
        <taxon>Insecta</taxon>
        <taxon>Pterygota</taxon>
        <taxon>Neoptera</taxon>
        <taxon>Endopterygota</taxon>
        <taxon>Lepidoptera</taxon>
        <taxon>Glossata</taxon>
        <taxon>Ditrysia</taxon>
        <taxon>Papilionoidea</taxon>
        <taxon>Nymphalidae</taxon>
        <taxon>Heliconiinae</taxon>
        <taxon>Argynnini</taxon>
        <taxon>Brenthis</taxon>
    </lineage>
</organism>
<dbReference type="EMBL" id="OV170228">
    <property type="protein sequence ID" value="CAH0730637.1"/>
    <property type="molecule type" value="Genomic_DNA"/>
</dbReference>
<proteinExistence type="predicted"/>
<gene>
    <name evidence="2" type="ORF">BINO364_LOCUS15601</name>
</gene>
<evidence type="ECO:0000256" key="1">
    <source>
        <dbReference type="SAM" id="MobiDB-lite"/>
    </source>
</evidence>
<feature type="compositionally biased region" description="Pro residues" evidence="1">
    <location>
        <begin position="96"/>
        <end position="120"/>
    </location>
</feature>
<feature type="compositionally biased region" description="Low complexity" evidence="1">
    <location>
        <begin position="39"/>
        <end position="50"/>
    </location>
</feature>
<feature type="region of interest" description="Disordered" evidence="1">
    <location>
        <begin position="1"/>
        <end position="120"/>
    </location>
</feature>
<dbReference type="AlphaFoldDB" id="A0A8J9VF74"/>
<feature type="compositionally biased region" description="Low complexity" evidence="1">
    <location>
        <begin position="61"/>
        <end position="77"/>
    </location>
</feature>
<dbReference type="OrthoDB" id="6932661at2759"/>
<sequence>MSVGLQRRVPALDEAGGGVPAAWKSSEPPFPAFAPPAGSPAGPAFAASPAPSTPGPGPGFAGPYAAAGPFGSPSARPGSGGGFPPGPQQGHFPGPGFAPPGSPFHPHPPHPPMPPHPHMMAPLPPPVDRYLLINYKYVEQMRNNNFIFKITLKKRFIQPNEPKLEGQESPVAIEEFHHPPPATSIRSARWY</sequence>
<feature type="compositionally biased region" description="Pro residues" evidence="1">
    <location>
        <begin position="28"/>
        <end position="38"/>
    </location>
</feature>
<evidence type="ECO:0000313" key="3">
    <source>
        <dbReference type="Proteomes" id="UP000838878"/>
    </source>
</evidence>
<protein>
    <submittedName>
        <fullName evidence="2">Uncharacterized protein</fullName>
    </submittedName>
</protein>
<reference evidence="2" key="1">
    <citation type="submission" date="2021-12" db="EMBL/GenBank/DDBJ databases">
        <authorList>
            <person name="Martin H S."/>
        </authorList>
    </citation>
    <scope>NUCLEOTIDE SEQUENCE</scope>
</reference>
<dbReference type="Proteomes" id="UP000838878">
    <property type="component" value="Chromosome 8"/>
</dbReference>
<name>A0A8J9VF74_9NEOP</name>
<evidence type="ECO:0000313" key="2">
    <source>
        <dbReference type="EMBL" id="CAH0730637.1"/>
    </source>
</evidence>
<feature type="non-terminal residue" evidence="2">
    <location>
        <position position="191"/>
    </location>
</feature>
<accession>A0A8J9VF74</accession>